<keyword evidence="2" id="KW-1185">Reference proteome</keyword>
<organism evidence="1 2">
    <name type="scientific">Folsomia candida</name>
    <name type="common">Springtail</name>
    <dbReference type="NCBI Taxonomy" id="158441"/>
    <lineage>
        <taxon>Eukaryota</taxon>
        <taxon>Metazoa</taxon>
        <taxon>Ecdysozoa</taxon>
        <taxon>Arthropoda</taxon>
        <taxon>Hexapoda</taxon>
        <taxon>Collembola</taxon>
        <taxon>Entomobryomorpha</taxon>
        <taxon>Isotomoidea</taxon>
        <taxon>Isotomidae</taxon>
        <taxon>Proisotominae</taxon>
        <taxon>Folsomia</taxon>
    </lineage>
</organism>
<gene>
    <name evidence="1" type="ORF">Fcan01_18396</name>
</gene>
<dbReference type="EMBL" id="LNIX01000014">
    <property type="protein sequence ID" value="OXA47126.1"/>
    <property type="molecule type" value="Genomic_DNA"/>
</dbReference>
<sequence length="208" mass="23345">MSTLSELDEEDRAIQGDSDDKQLAFNKLLKDYPIWLSKSQLPAVKESNVSEENFQNEVEVKNKCDLNRTGNKKLSLKPWEKIMVELIGSKSNPSISQVQGAVSAGVSSARISDPITVPDLKINLESTKPISNPDSTHKRKTGEQILAKFETEETRNLSSSQPQRLVLLEQLQVLRLKRRRLESASPIRGQSVTFTVDSCEPFTLHEVK</sequence>
<dbReference type="Proteomes" id="UP000198287">
    <property type="component" value="Unassembled WGS sequence"/>
</dbReference>
<proteinExistence type="predicted"/>
<dbReference type="OrthoDB" id="6773400at2759"/>
<dbReference type="AlphaFoldDB" id="A0A226DSD3"/>
<protein>
    <submittedName>
        <fullName evidence="1">Uncharacterized protein</fullName>
    </submittedName>
</protein>
<reference evidence="1 2" key="1">
    <citation type="submission" date="2015-12" db="EMBL/GenBank/DDBJ databases">
        <title>The genome of Folsomia candida.</title>
        <authorList>
            <person name="Faddeeva A."/>
            <person name="Derks M.F."/>
            <person name="Anvar Y."/>
            <person name="Smit S."/>
            <person name="Van Straalen N."/>
            <person name="Roelofs D."/>
        </authorList>
    </citation>
    <scope>NUCLEOTIDE SEQUENCE [LARGE SCALE GENOMIC DNA]</scope>
    <source>
        <strain evidence="1 2">VU population</strain>
        <tissue evidence="1">Whole body</tissue>
    </source>
</reference>
<name>A0A226DSD3_FOLCA</name>
<evidence type="ECO:0000313" key="1">
    <source>
        <dbReference type="EMBL" id="OXA47126.1"/>
    </source>
</evidence>
<comment type="caution">
    <text evidence="1">The sequence shown here is derived from an EMBL/GenBank/DDBJ whole genome shotgun (WGS) entry which is preliminary data.</text>
</comment>
<accession>A0A226DSD3</accession>
<evidence type="ECO:0000313" key="2">
    <source>
        <dbReference type="Proteomes" id="UP000198287"/>
    </source>
</evidence>